<organism evidence="1 2">
    <name type="scientific">Plantactinospora endophytica</name>
    <dbReference type="NCBI Taxonomy" id="673535"/>
    <lineage>
        <taxon>Bacteria</taxon>
        <taxon>Bacillati</taxon>
        <taxon>Actinomycetota</taxon>
        <taxon>Actinomycetes</taxon>
        <taxon>Micromonosporales</taxon>
        <taxon>Micromonosporaceae</taxon>
        <taxon>Plantactinospora</taxon>
    </lineage>
</organism>
<accession>A0ABQ4EGN1</accession>
<evidence type="ECO:0000313" key="2">
    <source>
        <dbReference type="Proteomes" id="UP000646749"/>
    </source>
</evidence>
<evidence type="ECO:0000313" key="1">
    <source>
        <dbReference type="EMBL" id="GIG93377.1"/>
    </source>
</evidence>
<name>A0ABQ4EGN1_9ACTN</name>
<dbReference type="Proteomes" id="UP000646749">
    <property type="component" value="Unassembled WGS sequence"/>
</dbReference>
<dbReference type="EMBL" id="BONW01000064">
    <property type="protein sequence ID" value="GIG93377.1"/>
    <property type="molecule type" value="Genomic_DNA"/>
</dbReference>
<reference evidence="1 2" key="1">
    <citation type="submission" date="2021-01" db="EMBL/GenBank/DDBJ databases">
        <title>Whole genome shotgun sequence of Plantactinospora endophytica NBRC 110450.</title>
        <authorList>
            <person name="Komaki H."/>
            <person name="Tamura T."/>
        </authorList>
    </citation>
    <scope>NUCLEOTIDE SEQUENCE [LARGE SCALE GENOMIC DNA]</scope>
    <source>
        <strain evidence="1 2">NBRC 110450</strain>
    </source>
</reference>
<protein>
    <submittedName>
        <fullName evidence="1">Uncharacterized protein</fullName>
    </submittedName>
</protein>
<proteinExistence type="predicted"/>
<keyword evidence="2" id="KW-1185">Reference proteome</keyword>
<comment type="caution">
    <text evidence="1">The sequence shown here is derived from an EMBL/GenBank/DDBJ whole genome shotgun (WGS) entry which is preliminary data.</text>
</comment>
<sequence>MTTWEVLAESDRHQWVYQPLVGVGPLRFGMSFEQAAAALDEWTATVTPAHRSAFEGDQRAGFRTAGSPSYRLPLTAYFGDSEGIVCVVADALCGPQVSLDGIPLVGRVPSQLDAALRELMLTRGTSPQYFPEGDIGADEWGLVIQVQRAGDVLLTRPVLAVVRQRAYTVWDGMPYDELEVH</sequence>
<gene>
    <name evidence="1" type="ORF">Pen02_83130</name>
</gene>
<dbReference type="RefSeq" id="WP_203871641.1">
    <property type="nucleotide sequence ID" value="NZ_BONW01000064.1"/>
</dbReference>